<keyword evidence="2" id="KW-0472">Membrane</keyword>
<organism evidence="4 5">
    <name type="scientific">Lysobacter dokdonensis DS-58</name>
    <dbReference type="NCBI Taxonomy" id="1300345"/>
    <lineage>
        <taxon>Bacteria</taxon>
        <taxon>Pseudomonadati</taxon>
        <taxon>Pseudomonadota</taxon>
        <taxon>Gammaproteobacteria</taxon>
        <taxon>Lysobacterales</taxon>
        <taxon>Lysobacteraceae</taxon>
        <taxon>Noviluteimonas</taxon>
    </lineage>
</organism>
<feature type="transmembrane region" description="Helical" evidence="2">
    <location>
        <begin position="28"/>
        <end position="52"/>
    </location>
</feature>
<dbReference type="EMBL" id="JRKJ01000004">
    <property type="protein sequence ID" value="KGQ20046.1"/>
    <property type="molecule type" value="Genomic_DNA"/>
</dbReference>
<evidence type="ECO:0000313" key="5">
    <source>
        <dbReference type="Proteomes" id="UP000030518"/>
    </source>
</evidence>
<evidence type="ECO:0000256" key="3">
    <source>
        <dbReference type="SAM" id="SignalP"/>
    </source>
</evidence>
<dbReference type="InterPro" id="IPR011223">
    <property type="entry name" value="UCP028770"/>
</dbReference>
<dbReference type="PATRIC" id="fig|1300345.3.peg.793"/>
<keyword evidence="2" id="KW-0812">Transmembrane</keyword>
<evidence type="ECO:0000313" key="4">
    <source>
        <dbReference type="EMBL" id="KGQ20046.1"/>
    </source>
</evidence>
<comment type="caution">
    <text evidence="4">The sequence shown here is derived from an EMBL/GenBank/DDBJ whole genome shotgun (WGS) entry which is preliminary data.</text>
</comment>
<dbReference type="AlphaFoldDB" id="A0A0A2WIM5"/>
<keyword evidence="5" id="KW-1185">Reference proteome</keyword>
<dbReference type="STRING" id="1300345.LF41_2213"/>
<gene>
    <name evidence="4" type="ORF">LF41_2213</name>
</gene>
<feature type="signal peptide" evidence="3">
    <location>
        <begin position="1"/>
        <end position="18"/>
    </location>
</feature>
<protein>
    <submittedName>
        <fullName evidence="4">DUF3592 domain containing protein</fullName>
    </submittedName>
</protein>
<proteinExistence type="predicted"/>
<name>A0A0A2WIM5_9GAMM</name>
<reference evidence="4 5" key="1">
    <citation type="submission" date="2014-09" db="EMBL/GenBank/DDBJ databases">
        <title>Genome sequences of Lysobacter dokdonensis DS-58.</title>
        <authorList>
            <person name="Kim J.F."/>
            <person name="Kwak M.-J."/>
        </authorList>
    </citation>
    <scope>NUCLEOTIDE SEQUENCE [LARGE SCALE GENOMIC DNA]</scope>
    <source>
        <strain evidence="4 5">DS-58</strain>
    </source>
</reference>
<evidence type="ECO:0000256" key="1">
    <source>
        <dbReference type="SAM" id="MobiDB-lite"/>
    </source>
</evidence>
<dbReference type="OrthoDB" id="5522885at2"/>
<accession>A0A0A2WIM5</accession>
<feature type="region of interest" description="Disordered" evidence="1">
    <location>
        <begin position="112"/>
        <end position="134"/>
    </location>
</feature>
<sequence>MRALCAFLAVAWAAPAHASLLEGDALDTMANVIAWIAIIIVPVVLVAAFWWVHIMPEKIAEKRHHPQLQAIKIVCLLSLVFGGMLWPIAWVWAYSKPVLYKLAYGRDTEDPHGHGGDAVSLKAPDLEPAGERGA</sequence>
<feature type="chain" id="PRO_5001996563" evidence="3">
    <location>
        <begin position="19"/>
        <end position="134"/>
    </location>
</feature>
<keyword evidence="2" id="KW-1133">Transmembrane helix</keyword>
<evidence type="ECO:0000256" key="2">
    <source>
        <dbReference type="SAM" id="Phobius"/>
    </source>
</evidence>
<feature type="transmembrane region" description="Helical" evidence="2">
    <location>
        <begin position="73"/>
        <end position="93"/>
    </location>
</feature>
<dbReference type="Proteomes" id="UP000030518">
    <property type="component" value="Unassembled WGS sequence"/>
</dbReference>
<dbReference type="eggNOG" id="ENOG5032ZZD">
    <property type="taxonomic scope" value="Bacteria"/>
</dbReference>
<keyword evidence="3" id="KW-0732">Signal</keyword>
<dbReference type="Pfam" id="PF11742">
    <property type="entry name" value="DUF3302"/>
    <property type="match status" value="1"/>
</dbReference>
<dbReference type="RefSeq" id="WP_052116124.1">
    <property type="nucleotide sequence ID" value="NZ_JRKJ01000004.1"/>
</dbReference>